<dbReference type="GO" id="GO:0020037">
    <property type="term" value="F:heme binding"/>
    <property type="evidence" value="ECO:0007669"/>
    <property type="project" value="InterPro"/>
</dbReference>
<dbReference type="Gene3D" id="6.10.250.2250">
    <property type="match status" value="1"/>
</dbReference>
<dbReference type="SUPFAM" id="SSF46626">
    <property type="entry name" value="Cytochrome c"/>
    <property type="match status" value="1"/>
</dbReference>
<keyword evidence="1" id="KW-0472">Membrane</keyword>
<keyword evidence="1" id="KW-1133">Transmembrane helix</keyword>
<keyword evidence="3" id="KW-1185">Reference proteome</keyword>
<organism evidence="2 3">
    <name type="scientific">Ignatzschineria ureiclastica</name>
    <dbReference type="NCBI Taxonomy" id="472582"/>
    <lineage>
        <taxon>Bacteria</taxon>
        <taxon>Pseudomonadati</taxon>
        <taxon>Pseudomonadota</taxon>
        <taxon>Gammaproteobacteria</taxon>
        <taxon>Cardiobacteriales</taxon>
        <taxon>Ignatzschineriaceae</taxon>
        <taxon>Ignatzschineria</taxon>
    </lineage>
</organism>
<dbReference type="GO" id="GO:0009055">
    <property type="term" value="F:electron transfer activity"/>
    <property type="evidence" value="ECO:0007669"/>
    <property type="project" value="InterPro"/>
</dbReference>
<dbReference type="Gene3D" id="1.10.760.10">
    <property type="entry name" value="Cytochrome c-like domain"/>
    <property type="match status" value="1"/>
</dbReference>
<gene>
    <name evidence="2" type="primary">ccoO</name>
    <name evidence="2" type="ORF">DC083_06185</name>
</gene>
<dbReference type="EMBL" id="QEWQ01000004">
    <property type="protein sequence ID" value="PWD80704.1"/>
    <property type="molecule type" value="Genomic_DNA"/>
</dbReference>
<dbReference type="AlphaFoldDB" id="A0A2U2ADH1"/>
<dbReference type="InterPro" id="IPR003468">
    <property type="entry name" value="Cyt_c_oxidase_monohaem-su/FixO"/>
</dbReference>
<comment type="caution">
    <text evidence="2">The sequence shown here is derived from an EMBL/GenBank/DDBJ whole genome shotgun (WGS) entry which is preliminary data.</text>
</comment>
<dbReference type="Proteomes" id="UP000245020">
    <property type="component" value="Unassembled WGS sequence"/>
</dbReference>
<reference evidence="3" key="1">
    <citation type="submission" date="2018-05" db="EMBL/GenBank/DDBJ databases">
        <title>Ignatzschineria dubaiensis sp. nov., isolated from necrotic foot tissues of dromedaries (Camelus dromedarius) and associated maggots in Dubai, United Arab Emirates.</title>
        <authorList>
            <person name="Tsang C.C."/>
            <person name="Tang J.Y.M."/>
            <person name="Fong J.Y.H."/>
            <person name="Kinne J."/>
            <person name="Lee H.H."/>
            <person name="Joseph M."/>
            <person name="Jose S."/>
            <person name="Schuster R.K."/>
            <person name="Tang Y."/>
            <person name="Sivakumar S."/>
            <person name="Chen J.H.K."/>
            <person name="Teng J.L.L."/>
            <person name="Lau S.K.P."/>
            <person name="Wernery U."/>
            <person name="Woo P.C.Y."/>
        </authorList>
    </citation>
    <scope>NUCLEOTIDE SEQUENCE [LARGE SCALE GENOMIC DNA]</scope>
    <source>
        <strain evidence="3">KCTC 22644</strain>
    </source>
</reference>
<dbReference type="OrthoDB" id="9805440at2"/>
<sequence length="275" mass="31394">MIKHERLEKNTGLLLLFTLVVISIGGLIEIVPLFYIDGSVEEVKKNITEVKLDENYQQVLDENGNAVMVTREVDAIRPYTPLEFLGRNIYVAEGCYNCHSQQIRPMQDEYERYGHYSLAAESQFDKPFQWGSRRIGPDLARVGGKMDNQWHVDHLVNPKSRVPASIMPKYPWLLEEDLYYADVKAQMNAARIAGIPYSKTQEEYEANIERFGVDVANMLVIDLAAQNLEAQAAAGNYDMNPSRLTKMDALIAYLQVLGTMVEFKEDQGIEFSEFR</sequence>
<evidence type="ECO:0000313" key="2">
    <source>
        <dbReference type="EMBL" id="PWD80704.1"/>
    </source>
</evidence>
<feature type="transmembrane region" description="Helical" evidence="1">
    <location>
        <begin position="12"/>
        <end position="36"/>
    </location>
</feature>
<dbReference type="NCBIfam" id="NF011055">
    <property type="entry name" value="PRK14487.1"/>
    <property type="match status" value="1"/>
</dbReference>
<accession>A0A2U2ADH1</accession>
<evidence type="ECO:0000313" key="3">
    <source>
        <dbReference type="Proteomes" id="UP000245020"/>
    </source>
</evidence>
<proteinExistence type="predicted"/>
<dbReference type="InterPro" id="IPR036909">
    <property type="entry name" value="Cyt_c-like_dom_sf"/>
</dbReference>
<protein>
    <submittedName>
        <fullName evidence="2">Cytochrome-c oxidase, cbb3-type subunit II</fullName>
    </submittedName>
</protein>
<keyword evidence="1" id="KW-0812">Transmembrane</keyword>
<dbReference type="Pfam" id="PF02433">
    <property type="entry name" value="FixO"/>
    <property type="match status" value="2"/>
</dbReference>
<evidence type="ECO:0000256" key="1">
    <source>
        <dbReference type="SAM" id="Phobius"/>
    </source>
</evidence>
<name>A0A2U2ADH1_9GAMM</name>
<dbReference type="NCBIfam" id="TIGR00781">
    <property type="entry name" value="ccoO"/>
    <property type="match status" value="1"/>
</dbReference>